<dbReference type="InterPro" id="IPR054836">
    <property type="entry name" value="Tn5_transposase"/>
</dbReference>
<dbReference type="InterPro" id="IPR002559">
    <property type="entry name" value="Transposase_11"/>
</dbReference>
<evidence type="ECO:0000259" key="1">
    <source>
        <dbReference type="Pfam" id="PF01609"/>
    </source>
</evidence>
<dbReference type="Gene3D" id="1.10.740.10">
    <property type="entry name" value="Transferase Inhibitor Protein From Tn5, Chain"/>
    <property type="match status" value="1"/>
</dbReference>
<geneLocation type="plasmid" evidence="5">
    <name>pO86A1</name>
</geneLocation>
<keyword evidence="5" id="KW-0614">Plasmid</keyword>
<dbReference type="PANTHER" id="PTHR37319">
    <property type="entry name" value="TRANSPOSASE"/>
    <property type="match status" value="1"/>
</dbReference>
<evidence type="ECO:0000313" key="4">
    <source>
        <dbReference type="EMBL" id="AJW29746.1"/>
    </source>
</evidence>
<feature type="domain" description="Transposase IS4-like" evidence="1">
    <location>
        <begin position="129"/>
        <end position="362"/>
    </location>
</feature>
<dbReference type="EMBL" id="KM409652">
    <property type="protein sequence ID" value="AJW29746.1"/>
    <property type="molecule type" value="Genomic_DNA"/>
</dbReference>
<dbReference type="GO" id="GO:0004803">
    <property type="term" value="F:transposase activity"/>
    <property type="evidence" value="ECO:0007669"/>
    <property type="project" value="InterPro"/>
</dbReference>
<dbReference type="EMBL" id="AB255435">
    <property type="protein sequence ID" value="BAF34028.1"/>
    <property type="molecule type" value="Genomic_DNA"/>
</dbReference>
<dbReference type="EMBL" id="KM409652">
    <property type="protein sequence ID" value="AJW29742.1"/>
    <property type="molecule type" value="Genomic_DNA"/>
</dbReference>
<dbReference type="InterPro" id="IPR038215">
    <property type="entry name" value="TN5-like_N_sf"/>
</dbReference>
<name>Q08JA9_ECOLX</name>
<dbReference type="SUPFAM" id="SSF53098">
    <property type="entry name" value="Ribonuclease H-like"/>
    <property type="match status" value="1"/>
</dbReference>
<dbReference type="AlphaFoldDB" id="Q08JA9"/>
<dbReference type="Gene3D" id="3.90.350.10">
    <property type="entry name" value="Transposase Inhibitor Protein From Tn5, Chain A, domain 1"/>
    <property type="match status" value="1"/>
</dbReference>
<dbReference type="InterPro" id="IPR014735">
    <property type="entry name" value="Transposase_Tn5-like_N"/>
</dbReference>
<feature type="domain" description="Transposase Tn5-like N-terminal" evidence="2">
    <location>
        <begin position="14"/>
        <end position="73"/>
    </location>
</feature>
<dbReference type="NCBIfam" id="NF033590">
    <property type="entry name" value="transpos_IS4_3"/>
    <property type="match status" value="1"/>
</dbReference>
<dbReference type="PANTHER" id="PTHR37319:SF1">
    <property type="entry name" value="TRANSPOSASE TN5 DIMERISATION DOMAIN-CONTAINING PROTEIN"/>
    <property type="match status" value="1"/>
</dbReference>
<dbReference type="InterPro" id="IPR012337">
    <property type="entry name" value="RNaseH-like_sf"/>
</dbReference>
<sequence length="454" mass="50969">MVTFMITSALHRAADWAKSVFSSAALGDPRRTARLVNVAAQLAKYSGKSITISSEGSEAMQEGAYRFIRNPNVSAEAIRKAGAMQTVKLAQEFPELLAIEDTTSLSYRHQVAEELGKLGSIQDKSRGWWVHSVLLLEATTFRTVGLLHQEWWMRPDDPADADEKESGKWLAAAATSRLRMGSMMSNVIAVCDREADIHAYLQDKLAHNERFVVRSKHPRKDVESGLYLYDHLKNQPELGGYQISIPQKGVVDKRGKRKNRPARKASLSLRSGRITLKQGNITLNAVLAEEINPPKGETPLKWLLLTSEPVESLAQALRVIDIYTHRWRIEEFHKAWKTGAGAERQRMEEPDNLERMVSILSFVAVRLLQLRESFTLPQALRAQGLLKEAEHVESQSAETVLTPDECQLLGYLDKGKRKRKEKAGSLQWAYMAIARLGGFMDSKRTGIASWGALW</sequence>
<dbReference type="GO" id="GO:0003677">
    <property type="term" value="F:DNA binding"/>
    <property type="evidence" value="ECO:0007669"/>
    <property type="project" value="InterPro"/>
</dbReference>
<reference evidence="5" key="1">
    <citation type="submission" date="2006-03" db="EMBL/GenBank/DDBJ databases">
        <title>pO86A1 is a Tn5-insert derivative of adherence plasmid pO86A in strain DIJ1.</title>
        <authorList>
            <person name="Yamamoto T."/>
        </authorList>
    </citation>
    <scope>NUCLEOTIDE SEQUENCE</scope>
    <source>
        <strain evidence="5">DIJ1</strain>
        <plasmid evidence="5">pO86A1</plasmid>
    </source>
</reference>
<dbReference type="SMR" id="Q08JA9"/>
<dbReference type="GO" id="GO:0006313">
    <property type="term" value="P:DNA transposition"/>
    <property type="evidence" value="ECO:0007669"/>
    <property type="project" value="InterPro"/>
</dbReference>
<reference evidence="3" key="2">
    <citation type="journal article" date="2014" name="Evolution">
        <title>Antibiotic resistance correlates with transmission in plasmid evolution.</title>
        <authorList>
            <person name="Turner P.E."/>
            <person name="Williams E.S."/>
            <person name="Okeke C."/>
            <person name="Cooper V.S."/>
            <person name="Duffy S."/>
            <person name="Wertz J.E."/>
        </authorList>
    </citation>
    <scope>NUCLEOTIDE SEQUENCE</scope>
    <source>
        <strain evidence="3">REL5382</strain>
        <plasmid evidence="3">pB15</plasmid>
    </source>
</reference>
<gene>
    <name evidence="5" type="primary">orf159</name>
    <name evidence="3" type="synonym">tnp</name>
    <name evidence="4" type="synonym">tnp-1</name>
</gene>
<proteinExistence type="predicted"/>
<geneLocation type="plasmid" evidence="3">
    <name>pB15</name>
</geneLocation>
<accession>Q08JA9</accession>
<dbReference type="Pfam" id="PF01609">
    <property type="entry name" value="DDE_Tnp_1"/>
    <property type="match status" value="1"/>
</dbReference>
<dbReference type="Pfam" id="PF14706">
    <property type="entry name" value="Tnp_DNA_bind"/>
    <property type="match status" value="1"/>
</dbReference>
<evidence type="ECO:0000313" key="5">
    <source>
        <dbReference type="EMBL" id="BAF34028.1"/>
    </source>
</evidence>
<dbReference type="InterPro" id="IPR014737">
    <property type="entry name" value="Transposase_Tn5-like_C"/>
</dbReference>
<protein>
    <submittedName>
        <fullName evidence="3 5">Transposase</fullName>
    </submittedName>
</protein>
<dbReference type="InterPro" id="IPR047768">
    <property type="entry name" value="Tn5p-like"/>
</dbReference>
<dbReference type="Gene3D" id="1.10.246.40">
    <property type="entry name" value="Tn5 transposase, domain 1"/>
    <property type="match status" value="1"/>
</dbReference>
<organism evidence="5">
    <name type="scientific">Escherichia coli</name>
    <dbReference type="NCBI Taxonomy" id="562"/>
    <lineage>
        <taxon>Bacteria</taxon>
        <taxon>Pseudomonadati</taxon>
        <taxon>Pseudomonadota</taxon>
        <taxon>Gammaproteobacteria</taxon>
        <taxon>Enterobacterales</taxon>
        <taxon>Enterobacteriaceae</taxon>
        <taxon>Escherichia</taxon>
    </lineage>
</organism>
<evidence type="ECO:0000313" key="3">
    <source>
        <dbReference type="EMBL" id="AJW29742.1"/>
    </source>
</evidence>
<evidence type="ECO:0000259" key="2">
    <source>
        <dbReference type="Pfam" id="PF14706"/>
    </source>
</evidence>